<comment type="caution">
    <text evidence="2">The sequence shown here is derived from an EMBL/GenBank/DDBJ whole genome shotgun (WGS) entry which is preliminary data.</text>
</comment>
<dbReference type="Proteomes" id="UP000249542">
    <property type="component" value="Unassembled WGS sequence"/>
</dbReference>
<proteinExistence type="predicted"/>
<dbReference type="EMBL" id="QKYV01000003">
    <property type="protein sequence ID" value="PZW41681.1"/>
    <property type="molecule type" value="Genomic_DNA"/>
</dbReference>
<keyword evidence="1" id="KW-0732">Signal</keyword>
<dbReference type="AlphaFoldDB" id="A0A2W7I457"/>
<keyword evidence="3" id="KW-1185">Reference proteome</keyword>
<reference evidence="2 3" key="1">
    <citation type="submission" date="2018-06" db="EMBL/GenBank/DDBJ databases">
        <title>Genomic Encyclopedia of Archaeal and Bacterial Type Strains, Phase II (KMG-II): from individual species to whole genera.</title>
        <authorList>
            <person name="Goeker M."/>
        </authorList>
    </citation>
    <scope>NUCLEOTIDE SEQUENCE [LARGE SCALE GENOMIC DNA]</scope>
    <source>
        <strain evidence="2 3">DSM 15361</strain>
    </source>
</reference>
<evidence type="ECO:0000256" key="1">
    <source>
        <dbReference type="SAM" id="SignalP"/>
    </source>
</evidence>
<sequence length="254" mass="29562">MKRITLILALLTYSLNFAQTPAVAPQSISQFQQMVSSTENFNNNIKNNTNYFIKNGQKVENSNVIGSMYFNDEFKKGQVIDKESGQVISVYLRYRIYDDTFEAKKSPEEKETLIMERNPKYDIAIEDAKFTFINKLPIFINKANNGYLVVLNENKKGKLLKRISQDFIPGQKANTPMASDKKPRLKNEEHYFISLDEKIYAIEAHKKRAADAFPNHNKELEKYIKENKLKFRGDDEEKDLITLIKYYNEVTQDS</sequence>
<accession>A0A2W7I457</accession>
<name>A0A2W7I457_9FLAO</name>
<feature type="signal peptide" evidence="1">
    <location>
        <begin position="1"/>
        <end position="18"/>
    </location>
</feature>
<evidence type="ECO:0000313" key="3">
    <source>
        <dbReference type="Proteomes" id="UP000249542"/>
    </source>
</evidence>
<protein>
    <submittedName>
        <fullName evidence="2">Uncharacterized protein</fullName>
    </submittedName>
</protein>
<organism evidence="2 3">
    <name type="scientific">Mesonia algae</name>
    <dbReference type="NCBI Taxonomy" id="213248"/>
    <lineage>
        <taxon>Bacteria</taxon>
        <taxon>Pseudomonadati</taxon>
        <taxon>Bacteroidota</taxon>
        <taxon>Flavobacteriia</taxon>
        <taxon>Flavobacteriales</taxon>
        <taxon>Flavobacteriaceae</taxon>
        <taxon>Mesonia</taxon>
    </lineage>
</organism>
<evidence type="ECO:0000313" key="2">
    <source>
        <dbReference type="EMBL" id="PZW41681.1"/>
    </source>
</evidence>
<gene>
    <name evidence="2" type="ORF">LX95_01363</name>
</gene>
<dbReference type="RefSeq" id="WP_111540684.1">
    <property type="nucleotide sequence ID" value="NZ_QKYV01000003.1"/>
</dbReference>
<feature type="chain" id="PRO_5016003165" evidence="1">
    <location>
        <begin position="19"/>
        <end position="254"/>
    </location>
</feature>